<dbReference type="Proteomes" id="UP000266841">
    <property type="component" value="Unassembled WGS sequence"/>
</dbReference>
<reference evidence="2 3" key="1">
    <citation type="journal article" date="2012" name="Genome Biol.">
        <title>Genome and low-iron response of an oceanic diatom adapted to chronic iron limitation.</title>
        <authorList>
            <person name="Lommer M."/>
            <person name="Specht M."/>
            <person name="Roy A.S."/>
            <person name="Kraemer L."/>
            <person name="Andreson R."/>
            <person name="Gutowska M.A."/>
            <person name="Wolf J."/>
            <person name="Bergner S.V."/>
            <person name="Schilhabel M.B."/>
            <person name="Klostermeier U.C."/>
            <person name="Beiko R.G."/>
            <person name="Rosenstiel P."/>
            <person name="Hippler M."/>
            <person name="Laroche J."/>
        </authorList>
    </citation>
    <scope>NUCLEOTIDE SEQUENCE [LARGE SCALE GENOMIC DNA]</scope>
    <source>
        <strain evidence="2 3">CCMP1005</strain>
    </source>
</reference>
<sequence length="66" mass="6885">MAPLGRGELLLNHEPPSNGGWQHRRSANPNSDGRPTDRGAAEEPSTDIGPEGGVDGPRWTRGAAGT</sequence>
<organism evidence="2 3">
    <name type="scientific">Thalassiosira oceanica</name>
    <name type="common">Marine diatom</name>
    <dbReference type="NCBI Taxonomy" id="159749"/>
    <lineage>
        <taxon>Eukaryota</taxon>
        <taxon>Sar</taxon>
        <taxon>Stramenopiles</taxon>
        <taxon>Ochrophyta</taxon>
        <taxon>Bacillariophyta</taxon>
        <taxon>Coscinodiscophyceae</taxon>
        <taxon>Thalassiosirophycidae</taxon>
        <taxon>Thalassiosirales</taxon>
        <taxon>Thalassiosiraceae</taxon>
        <taxon>Thalassiosira</taxon>
    </lineage>
</organism>
<accession>K0TB22</accession>
<name>K0TB22_THAOC</name>
<evidence type="ECO:0000256" key="1">
    <source>
        <dbReference type="SAM" id="MobiDB-lite"/>
    </source>
</evidence>
<evidence type="ECO:0000313" key="2">
    <source>
        <dbReference type="EMBL" id="EJK75973.1"/>
    </source>
</evidence>
<keyword evidence="3" id="KW-1185">Reference proteome</keyword>
<comment type="caution">
    <text evidence="2">The sequence shown here is derived from an EMBL/GenBank/DDBJ whole genome shotgun (WGS) entry which is preliminary data.</text>
</comment>
<evidence type="ECO:0000313" key="3">
    <source>
        <dbReference type="Proteomes" id="UP000266841"/>
    </source>
</evidence>
<protein>
    <submittedName>
        <fullName evidence="2">Uncharacterized protein</fullName>
    </submittedName>
</protein>
<dbReference type="EMBL" id="AGNL01002625">
    <property type="protein sequence ID" value="EJK75973.1"/>
    <property type="molecule type" value="Genomic_DNA"/>
</dbReference>
<dbReference type="AlphaFoldDB" id="K0TB22"/>
<gene>
    <name evidence="2" type="ORF">THAOC_02287</name>
</gene>
<feature type="region of interest" description="Disordered" evidence="1">
    <location>
        <begin position="1"/>
        <end position="66"/>
    </location>
</feature>
<proteinExistence type="predicted"/>